<proteinExistence type="inferred from homology"/>
<feature type="compositionally biased region" description="Polar residues" evidence="4">
    <location>
        <begin position="1"/>
        <end position="18"/>
    </location>
</feature>
<dbReference type="SMART" id="SM00020">
    <property type="entry name" value="Tryp_SPc"/>
    <property type="match status" value="1"/>
</dbReference>
<keyword evidence="5" id="KW-0472">Membrane</keyword>
<evidence type="ECO:0000256" key="1">
    <source>
        <dbReference type="ARBA" id="ARBA00023157"/>
    </source>
</evidence>
<keyword evidence="3" id="KW-0245">EGF-like domain</keyword>
<dbReference type="InterPro" id="IPR043504">
    <property type="entry name" value="Peptidase_S1_PA_chymotrypsin"/>
</dbReference>
<dbReference type="Proteomes" id="UP000276133">
    <property type="component" value="Unassembled WGS sequence"/>
</dbReference>
<evidence type="ECO:0000256" key="3">
    <source>
        <dbReference type="PROSITE-ProRule" id="PRU00076"/>
    </source>
</evidence>
<dbReference type="PRINTS" id="PR00722">
    <property type="entry name" value="CHYMOTRYPSIN"/>
</dbReference>
<dbReference type="PROSITE" id="PS50240">
    <property type="entry name" value="TRYPSIN_DOM"/>
    <property type="match status" value="1"/>
</dbReference>
<keyword evidence="9" id="KW-1185">Reference proteome</keyword>
<keyword evidence="5" id="KW-1133">Transmembrane helix</keyword>
<comment type="caution">
    <text evidence="3">Lacks conserved residue(s) required for the propagation of feature annotation.</text>
</comment>
<dbReference type="Gene3D" id="2.40.10.10">
    <property type="entry name" value="Trypsin-like serine proteases"/>
    <property type="match status" value="1"/>
</dbReference>
<dbReference type="InterPro" id="IPR009003">
    <property type="entry name" value="Peptidase_S1_PA"/>
</dbReference>
<dbReference type="PANTHER" id="PTHR24256">
    <property type="entry name" value="TRYPTASE-RELATED"/>
    <property type="match status" value="1"/>
</dbReference>
<dbReference type="InterPro" id="IPR001254">
    <property type="entry name" value="Trypsin_dom"/>
</dbReference>
<feature type="region of interest" description="Disordered" evidence="4">
    <location>
        <begin position="1"/>
        <end position="26"/>
    </location>
</feature>
<dbReference type="AlphaFoldDB" id="A0A3M7Q2W5"/>
<accession>A0A3M7Q2W5</accession>
<evidence type="ECO:0000313" key="8">
    <source>
        <dbReference type="EMBL" id="RNA05532.1"/>
    </source>
</evidence>
<dbReference type="SUPFAM" id="SSF50494">
    <property type="entry name" value="Trypsin-like serine proteases"/>
    <property type="match status" value="1"/>
</dbReference>
<name>A0A3M7Q2W5_BRAPC</name>
<dbReference type="GO" id="GO:0004252">
    <property type="term" value="F:serine-type endopeptidase activity"/>
    <property type="evidence" value="ECO:0007669"/>
    <property type="project" value="InterPro"/>
</dbReference>
<gene>
    <name evidence="8" type="ORF">BpHYR1_002087</name>
</gene>
<dbReference type="EMBL" id="REGN01007679">
    <property type="protein sequence ID" value="RNA05532.1"/>
    <property type="molecule type" value="Genomic_DNA"/>
</dbReference>
<keyword evidence="5" id="KW-0812">Transmembrane</keyword>
<dbReference type="InterPro" id="IPR001314">
    <property type="entry name" value="Peptidase_S1A"/>
</dbReference>
<comment type="caution">
    <text evidence="8">The sequence shown here is derived from an EMBL/GenBank/DDBJ whole genome shotgun (WGS) entry which is preliminary data.</text>
</comment>
<dbReference type="OrthoDB" id="425190at2759"/>
<organism evidence="8 9">
    <name type="scientific">Brachionus plicatilis</name>
    <name type="common">Marine rotifer</name>
    <name type="synonym">Brachionus muelleri</name>
    <dbReference type="NCBI Taxonomy" id="10195"/>
    <lineage>
        <taxon>Eukaryota</taxon>
        <taxon>Metazoa</taxon>
        <taxon>Spiralia</taxon>
        <taxon>Gnathifera</taxon>
        <taxon>Rotifera</taxon>
        <taxon>Eurotatoria</taxon>
        <taxon>Monogononta</taxon>
        <taxon>Pseudotrocha</taxon>
        <taxon>Ploima</taxon>
        <taxon>Brachionidae</taxon>
        <taxon>Brachionus</taxon>
    </lineage>
</organism>
<feature type="transmembrane region" description="Helical" evidence="5">
    <location>
        <begin position="34"/>
        <end position="63"/>
    </location>
</feature>
<reference evidence="8 9" key="1">
    <citation type="journal article" date="2018" name="Sci. Rep.">
        <title>Genomic signatures of local adaptation to the degree of environmental predictability in rotifers.</title>
        <authorList>
            <person name="Franch-Gras L."/>
            <person name="Hahn C."/>
            <person name="Garcia-Roger E.M."/>
            <person name="Carmona M.J."/>
            <person name="Serra M."/>
            <person name="Gomez A."/>
        </authorList>
    </citation>
    <scope>NUCLEOTIDE SEQUENCE [LARGE SCALE GENOMIC DNA]</scope>
    <source>
        <strain evidence="8">HYR1</strain>
    </source>
</reference>
<sequence length="406" mass="45127">MDSSSNKINPTPDFSNQKDSIDNKNRSENKKSKITVILIGAGVGICICCSIALIILLVIYGAFPCSVAYCDENAYCVNNPFFADCICNTGFGGNGYECDECGNFQLNEFSAIPLNIAVEPNSWPATADILFRYTSEIQSPTGTHLVFGFDNCGGTIINRKAILTSASCIKRTFITFVDRKFLSFPVETNKYHETIESMYSIYVAVVNQISFGVDIAPARYVKVEKIIKHENYDPETDDNDIAVIILEDRLELDDKVQISCLPSKEEDPNIFPERNQHAWGVGWGSSMFGGNGNFKPSRALQDLKKFQLNIYNNSMCSNITKFHIDNLNNDAFCAGEYNVVSGNGKTGYCHGDYGGSLYLRQNVSGVEKLVAIGILSYNEGCNAEHSPGIYTNVVKYIEWIRKNSYY</sequence>
<dbReference type="InterPro" id="IPR051487">
    <property type="entry name" value="Ser/Thr_Proteases_Immune/Dev"/>
</dbReference>
<protein>
    <submittedName>
        <fullName evidence="8">Suppressor of tumorigenicity 14-like protein</fullName>
    </submittedName>
</protein>
<dbReference type="GO" id="GO:0006508">
    <property type="term" value="P:proteolysis"/>
    <property type="evidence" value="ECO:0007669"/>
    <property type="project" value="InterPro"/>
</dbReference>
<evidence type="ECO:0000256" key="4">
    <source>
        <dbReference type="SAM" id="MobiDB-lite"/>
    </source>
</evidence>
<dbReference type="PROSITE" id="PS01186">
    <property type="entry name" value="EGF_2"/>
    <property type="match status" value="1"/>
</dbReference>
<dbReference type="STRING" id="10195.A0A3M7Q2W5"/>
<feature type="domain" description="Peptidase S1" evidence="7">
    <location>
        <begin position="90"/>
        <end position="405"/>
    </location>
</feature>
<dbReference type="Gene3D" id="2.10.25.10">
    <property type="entry name" value="Laminin"/>
    <property type="match status" value="1"/>
</dbReference>
<evidence type="ECO:0000259" key="7">
    <source>
        <dbReference type="PROSITE" id="PS50240"/>
    </source>
</evidence>
<feature type="domain" description="EGF-like" evidence="6">
    <location>
        <begin position="61"/>
        <end position="99"/>
    </location>
</feature>
<comment type="similarity">
    <text evidence="2">Belongs to the peptidase S1 family. CLIP subfamily.</text>
</comment>
<evidence type="ECO:0000256" key="5">
    <source>
        <dbReference type="SAM" id="Phobius"/>
    </source>
</evidence>
<dbReference type="Pfam" id="PF00089">
    <property type="entry name" value="Trypsin"/>
    <property type="match status" value="1"/>
</dbReference>
<evidence type="ECO:0000313" key="9">
    <source>
        <dbReference type="Proteomes" id="UP000276133"/>
    </source>
</evidence>
<keyword evidence="1" id="KW-1015">Disulfide bond</keyword>
<dbReference type="PROSITE" id="PS50026">
    <property type="entry name" value="EGF_3"/>
    <property type="match status" value="1"/>
</dbReference>
<dbReference type="CDD" id="cd00190">
    <property type="entry name" value="Tryp_SPc"/>
    <property type="match status" value="1"/>
</dbReference>
<evidence type="ECO:0000256" key="2">
    <source>
        <dbReference type="ARBA" id="ARBA00024195"/>
    </source>
</evidence>
<evidence type="ECO:0000259" key="6">
    <source>
        <dbReference type="PROSITE" id="PS50026"/>
    </source>
</evidence>
<dbReference type="InterPro" id="IPR000742">
    <property type="entry name" value="EGF"/>
</dbReference>